<gene>
    <name evidence="8" type="ORF">B0T16DRAFT_288721</name>
</gene>
<dbReference type="Pfam" id="PF05705">
    <property type="entry name" value="DUF829"/>
    <property type="match status" value="1"/>
</dbReference>
<keyword evidence="9" id="KW-1185">Reference proteome</keyword>
<evidence type="ECO:0000256" key="7">
    <source>
        <dbReference type="SAM" id="Phobius"/>
    </source>
</evidence>
<evidence type="ECO:0000256" key="5">
    <source>
        <dbReference type="ARBA" id="ARBA00023242"/>
    </source>
</evidence>
<feature type="transmembrane region" description="Helical" evidence="7">
    <location>
        <begin position="153"/>
        <end position="176"/>
    </location>
</feature>
<evidence type="ECO:0008006" key="10">
    <source>
        <dbReference type="Google" id="ProtNLM"/>
    </source>
</evidence>
<reference evidence="8" key="1">
    <citation type="submission" date="2023-06" db="EMBL/GenBank/DDBJ databases">
        <title>Genome-scale phylogeny and comparative genomics of the fungal order Sordariales.</title>
        <authorList>
            <consortium name="Lawrence Berkeley National Laboratory"/>
            <person name="Hensen N."/>
            <person name="Bonometti L."/>
            <person name="Westerberg I."/>
            <person name="Brannstrom I.O."/>
            <person name="Guillou S."/>
            <person name="Cros-Aarteil S."/>
            <person name="Calhoun S."/>
            <person name="Haridas S."/>
            <person name="Kuo A."/>
            <person name="Mondo S."/>
            <person name="Pangilinan J."/>
            <person name="Riley R."/>
            <person name="Labutti K."/>
            <person name="Andreopoulos B."/>
            <person name="Lipzen A."/>
            <person name="Chen C."/>
            <person name="Yanf M."/>
            <person name="Daum C."/>
            <person name="Ng V."/>
            <person name="Clum A."/>
            <person name="Steindorff A."/>
            <person name="Ohm R."/>
            <person name="Martin F."/>
            <person name="Silar P."/>
            <person name="Natvig D."/>
            <person name="Lalanne C."/>
            <person name="Gautier V."/>
            <person name="Ament-Velasquez S.L."/>
            <person name="Kruys A."/>
            <person name="Hutchinson M.I."/>
            <person name="Powell A.J."/>
            <person name="Barry K."/>
            <person name="Miller A.N."/>
            <person name="Grigoriev I.V."/>
            <person name="Debuchy R."/>
            <person name="Gladieux P."/>
            <person name="Thoren M.H."/>
            <person name="Johannesson H."/>
        </authorList>
    </citation>
    <scope>NUCLEOTIDE SEQUENCE</scope>
    <source>
        <strain evidence="8">SMH2532-1</strain>
    </source>
</reference>
<feature type="non-terminal residue" evidence="8">
    <location>
        <position position="282"/>
    </location>
</feature>
<evidence type="ECO:0000313" key="8">
    <source>
        <dbReference type="EMBL" id="KAK0648590.1"/>
    </source>
</evidence>
<dbReference type="InterPro" id="IPR008547">
    <property type="entry name" value="DUF829_TMEM53"/>
</dbReference>
<evidence type="ECO:0000313" key="9">
    <source>
        <dbReference type="Proteomes" id="UP001174936"/>
    </source>
</evidence>
<protein>
    <recommendedName>
        <fullName evidence="10">DUF829-domain-containing protein</fullName>
    </recommendedName>
</protein>
<evidence type="ECO:0000256" key="6">
    <source>
        <dbReference type="ARBA" id="ARBA00037847"/>
    </source>
</evidence>
<evidence type="ECO:0000256" key="2">
    <source>
        <dbReference type="ARBA" id="ARBA00022692"/>
    </source>
</evidence>
<evidence type="ECO:0000256" key="4">
    <source>
        <dbReference type="ARBA" id="ARBA00023136"/>
    </source>
</evidence>
<keyword evidence="5" id="KW-0539">Nucleus</keyword>
<dbReference type="Proteomes" id="UP001174936">
    <property type="component" value="Unassembled WGS sequence"/>
</dbReference>
<dbReference type="EMBL" id="JAULSV010000003">
    <property type="protein sequence ID" value="KAK0648590.1"/>
    <property type="molecule type" value="Genomic_DNA"/>
</dbReference>
<accession>A0AA40CRI3</accession>
<keyword evidence="2 7" id="KW-0812">Transmembrane</keyword>
<evidence type="ECO:0000256" key="1">
    <source>
        <dbReference type="ARBA" id="ARBA00004126"/>
    </source>
</evidence>
<dbReference type="AlphaFoldDB" id="A0AA40CRI3"/>
<dbReference type="GO" id="GO:0031965">
    <property type="term" value="C:nuclear membrane"/>
    <property type="evidence" value="ECO:0007669"/>
    <property type="project" value="UniProtKB-SubCell"/>
</dbReference>
<dbReference type="PANTHER" id="PTHR12265:SF30">
    <property type="entry name" value="TRANSMEMBRANE PROTEIN 53"/>
    <property type="match status" value="1"/>
</dbReference>
<sequence length="282" mass="30721">PSPSEATHTHTPDLILITSWTGALPKHIAKYTLSYNQLYPGVPLMVITTTIWDLALHTNTTKIAALAPAAHYLLHGGPGGAPKKDKILLHAFSEGGAHKAVCLARAYLLASKDANVRLPIRAFVFDSTPGTPRYASNVAAFKRSLPRNPAARALGLPIGASVLGVTWVLFIVFVGYENNLISETRRALNDEALWVDVRGAPRTYLFSERDDLINWRDVERHGVESAEKLGVRSLLVRFRMSGHCGHARGNEGVYWGAVRRTWEAWDAGAGAVADEVMGVRVG</sequence>
<evidence type="ECO:0000256" key="3">
    <source>
        <dbReference type="ARBA" id="ARBA00022989"/>
    </source>
</evidence>
<proteinExistence type="predicted"/>
<dbReference type="PANTHER" id="PTHR12265">
    <property type="entry name" value="TRANSMEMBRANE PROTEIN 53"/>
    <property type="match status" value="1"/>
</dbReference>
<comment type="caution">
    <text evidence="8">The sequence shown here is derived from an EMBL/GenBank/DDBJ whole genome shotgun (WGS) entry which is preliminary data.</text>
</comment>
<keyword evidence="4 7" id="KW-0472">Membrane</keyword>
<feature type="non-terminal residue" evidence="8">
    <location>
        <position position="1"/>
    </location>
</feature>
<name>A0AA40CRI3_9PEZI</name>
<comment type="subcellular location">
    <subcellularLocation>
        <location evidence="6">Endomembrane system</location>
        <topology evidence="6">Single-pass membrane protein</topology>
    </subcellularLocation>
    <subcellularLocation>
        <location evidence="1">Nucleus membrane</location>
    </subcellularLocation>
</comment>
<organism evidence="8 9">
    <name type="scientific">Cercophora newfieldiana</name>
    <dbReference type="NCBI Taxonomy" id="92897"/>
    <lineage>
        <taxon>Eukaryota</taxon>
        <taxon>Fungi</taxon>
        <taxon>Dikarya</taxon>
        <taxon>Ascomycota</taxon>
        <taxon>Pezizomycotina</taxon>
        <taxon>Sordariomycetes</taxon>
        <taxon>Sordariomycetidae</taxon>
        <taxon>Sordariales</taxon>
        <taxon>Lasiosphaeriaceae</taxon>
        <taxon>Cercophora</taxon>
    </lineage>
</organism>
<keyword evidence="3 7" id="KW-1133">Transmembrane helix</keyword>